<accession>A0ABR1KKA7</accession>
<evidence type="ECO:0000313" key="2">
    <source>
        <dbReference type="EMBL" id="KAK7516521.1"/>
    </source>
</evidence>
<dbReference type="Proteomes" id="UP001363622">
    <property type="component" value="Unassembled WGS sequence"/>
</dbReference>
<dbReference type="EMBL" id="JBBPHU010000006">
    <property type="protein sequence ID" value="KAK7516521.1"/>
    <property type="molecule type" value="Genomic_DNA"/>
</dbReference>
<organism evidence="2 3">
    <name type="scientific">Phyllosticta citriasiana</name>
    <dbReference type="NCBI Taxonomy" id="595635"/>
    <lineage>
        <taxon>Eukaryota</taxon>
        <taxon>Fungi</taxon>
        <taxon>Dikarya</taxon>
        <taxon>Ascomycota</taxon>
        <taxon>Pezizomycotina</taxon>
        <taxon>Dothideomycetes</taxon>
        <taxon>Dothideomycetes incertae sedis</taxon>
        <taxon>Botryosphaeriales</taxon>
        <taxon>Phyllostictaceae</taxon>
        <taxon>Phyllosticta</taxon>
    </lineage>
</organism>
<gene>
    <name evidence="2" type="ORF">IWZ03DRAFT_378296</name>
</gene>
<feature type="compositionally biased region" description="Basic and acidic residues" evidence="1">
    <location>
        <begin position="217"/>
        <end position="227"/>
    </location>
</feature>
<name>A0ABR1KKA7_9PEZI</name>
<protein>
    <submittedName>
        <fullName evidence="2">Uncharacterized protein</fullName>
    </submittedName>
</protein>
<feature type="compositionally biased region" description="Polar residues" evidence="1">
    <location>
        <begin position="178"/>
        <end position="195"/>
    </location>
</feature>
<evidence type="ECO:0000313" key="3">
    <source>
        <dbReference type="Proteomes" id="UP001363622"/>
    </source>
</evidence>
<comment type="caution">
    <text evidence="2">The sequence shown here is derived from an EMBL/GenBank/DDBJ whole genome shotgun (WGS) entry which is preliminary data.</text>
</comment>
<evidence type="ECO:0000256" key="1">
    <source>
        <dbReference type="SAM" id="MobiDB-lite"/>
    </source>
</evidence>
<sequence length="227" mass="26356">MRQILLDLLKICVAGDMNHFVAEKLKKTAKSRQATLQKKLDTLIHELCDHVDYIEYLELCELEDKFEDLQQKHCFQLRYDPEHKDDMLRVIGRFQNIWFGCGEGHGPESLHSKTMAMFRKFKLLLESMGTTFPVQLGRFFLPQSDDWDEDGPQTRTYVHTRHTSTRLKCDRRNLNSRFTGRAQSATHGLSLNNAAKSERDMVRGAQKTGLGYHRPMSPKEKGKEEQA</sequence>
<feature type="region of interest" description="Disordered" evidence="1">
    <location>
        <begin position="178"/>
        <end position="227"/>
    </location>
</feature>
<proteinExistence type="predicted"/>
<keyword evidence="3" id="KW-1185">Reference proteome</keyword>
<reference evidence="2 3" key="1">
    <citation type="submission" date="2024-04" db="EMBL/GenBank/DDBJ databases">
        <title>Phyllosticta paracitricarpa is synonymous to the EU quarantine fungus P. citricarpa based on phylogenomic analyses.</title>
        <authorList>
            <consortium name="Lawrence Berkeley National Laboratory"/>
            <person name="Van Ingen-Buijs V.A."/>
            <person name="Van Westerhoven A.C."/>
            <person name="Haridas S."/>
            <person name="Skiadas P."/>
            <person name="Martin F."/>
            <person name="Groenewald J.Z."/>
            <person name="Crous P.W."/>
            <person name="Seidl M.F."/>
        </authorList>
    </citation>
    <scope>NUCLEOTIDE SEQUENCE [LARGE SCALE GENOMIC DNA]</scope>
    <source>
        <strain evidence="2 3">CBS 123371</strain>
    </source>
</reference>